<sequence>MAKFTAPRAQQTLTTRKPRNPHVAPCLKRSAGRHGPSAGGKRQQAHQSLQRELRHLHELSP</sequence>
<comment type="caution">
    <text evidence="2">The sequence shown here is derived from an EMBL/GenBank/DDBJ whole genome shotgun (WGS) entry which is preliminary data.</text>
</comment>
<evidence type="ECO:0000256" key="1">
    <source>
        <dbReference type="SAM" id="MobiDB-lite"/>
    </source>
</evidence>
<feature type="compositionally biased region" description="Basic and acidic residues" evidence="1">
    <location>
        <begin position="49"/>
        <end position="61"/>
    </location>
</feature>
<dbReference type="RefSeq" id="WP_088454473.1">
    <property type="nucleotide sequence ID" value="NZ_JACHXO010000011.1"/>
</dbReference>
<gene>
    <name evidence="2" type="ORF">FHS28_004625</name>
</gene>
<protein>
    <submittedName>
        <fullName evidence="2">Uncharacterized protein</fullName>
    </submittedName>
</protein>
<accession>A0ABR6GYK0</accession>
<proteinExistence type="predicted"/>
<organism evidence="2 3">
    <name type="scientific">Roseateles terrae</name>
    <dbReference type="NCBI Taxonomy" id="431060"/>
    <lineage>
        <taxon>Bacteria</taxon>
        <taxon>Pseudomonadati</taxon>
        <taxon>Pseudomonadota</taxon>
        <taxon>Betaproteobacteria</taxon>
        <taxon>Burkholderiales</taxon>
        <taxon>Sphaerotilaceae</taxon>
        <taxon>Roseateles</taxon>
    </lineage>
</organism>
<feature type="region of interest" description="Disordered" evidence="1">
    <location>
        <begin position="1"/>
        <end position="61"/>
    </location>
</feature>
<dbReference type="EMBL" id="JACHXO010000011">
    <property type="protein sequence ID" value="MBB3197198.1"/>
    <property type="molecule type" value="Genomic_DNA"/>
</dbReference>
<name>A0ABR6GYK0_9BURK</name>
<reference evidence="2 3" key="1">
    <citation type="submission" date="2020-08" db="EMBL/GenBank/DDBJ databases">
        <title>Genomic Encyclopedia of Type Strains, Phase III (KMG-III): the genomes of soil and plant-associated and newly described type strains.</title>
        <authorList>
            <person name="Whitman W."/>
        </authorList>
    </citation>
    <scope>NUCLEOTIDE SEQUENCE [LARGE SCALE GENOMIC DNA]</scope>
    <source>
        <strain evidence="2 3">CECT 7247</strain>
    </source>
</reference>
<keyword evidence="3" id="KW-1185">Reference proteome</keyword>
<evidence type="ECO:0000313" key="3">
    <source>
        <dbReference type="Proteomes" id="UP000574369"/>
    </source>
</evidence>
<evidence type="ECO:0000313" key="2">
    <source>
        <dbReference type="EMBL" id="MBB3197198.1"/>
    </source>
</evidence>
<dbReference type="Proteomes" id="UP000574369">
    <property type="component" value="Unassembled WGS sequence"/>
</dbReference>